<protein>
    <recommendedName>
        <fullName evidence="3">WXG100 family type VII secretion target</fullName>
    </recommendedName>
</protein>
<evidence type="ECO:0000313" key="2">
    <source>
        <dbReference type="Proteomes" id="UP000031364"/>
    </source>
</evidence>
<dbReference type="EMBL" id="JNFP01000079">
    <property type="protein sequence ID" value="KIA60109.1"/>
    <property type="molecule type" value="Genomic_DNA"/>
</dbReference>
<dbReference type="InterPro" id="IPR036689">
    <property type="entry name" value="ESAT-6-like_sf"/>
</dbReference>
<evidence type="ECO:0008006" key="3">
    <source>
        <dbReference type="Google" id="ProtNLM"/>
    </source>
</evidence>
<dbReference type="SUPFAM" id="SSF140453">
    <property type="entry name" value="EsxAB dimer-like"/>
    <property type="match status" value="1"/>
</dbReference>
<proteinExistence type="predicted"/>
<sequence length="101" mass="10807">MTENRRIRVDTALLRQAATKMDGVGGKTGDIIATLRNNLNAQGEPWGSDDYGDKFVKGDKGYGTSSKNLLTGGDNMADSAKKFSKGMRDAATKMDDMDGGK</sequence>
<accession>A0ABR4Z4Y2</accession>
<comment type="caution">
    <text evidence="1">The sequence shown here is derived from an EMBL/GenBank/DDBJ whole genome shotgun (WGS) entry which is preliminary data.</text>
</comment>
<evidence type="ECO:0000313" key="1">
    <source>
        <dbReference type="EMBL" id="KIA60109.1"/>
    </source>
</evidence>
<organism evidence="1 2">
    <name type="scientific">Nocardia vulneris</name>
    <dbReference type="NCBI Taxonomy" id="1141657"/>
    <lineage>
        <taxon>Bacteria</taxon>
        <taxon>Bacillati</taxon>
        <taxon>Actinomycetota</taxon>
        <taxon>Actinomycetes</taxon>
        <taxon>Mycobacteriales</taxon>
        <taxon>Nocardiaceae</taxon>
        <taxon>Nocardia</taxon>
    </lineage>
</organism>
<dbReference type="Gene3D" id="1.10.287.1060">
    <property type="entry name" value="ESAT-6-like"/>
    <property type="match status" value="1"/>
</dbReference>
<dbReference type="RefSeq" id="WP_014984873.1">
    <property type="nucleotide sequence ID" value="NZ_BDCI01000001.1"/>
</dbReference>
<gene>
    <name evidence="1" type="ORF">FG87_38930</name>
</gene>
<reference evidence="1 2" key="1">
    <citation type="journal article" date="2014" name="Int. J. Syst. Evol. Microbiol.">
        <title>Nocardia vulneris sp. nov., isolated from wounds of human patients in North America.</title>
        <authorList>
            <person name="Lasker B.A."/>
            <person name="Bell M."/>
            <person name="Klenk H.P."/>
            <person name="Sproer C."/>
            <person name="Schumann C."/>
            <person name="Schumann P."/>
            <person name="Brown J.M."/>
        </authorList>
    </citation>
    <scope>NUCLEOTIDE SEQUENCE [LARGE SCALE GENOMIC DNA]</scope>
    <source>
        <strain evidence="1 2">W9851</strain>
    </source>
</reference>
<name>A0ABR4Z4Y2_9NOCA</name>
<dbReference type="Proteomes" id="UP000031364">
    <property type="component" value="Unassembled WGS sequence"/>
</dbReference>
<keyword evidence="2" id="KW-1185">Reference proteome</keyword>